<feature type="transmembrane region" description="Helical" evidence="2">
    <location>
        <begin position="29"/>
        <end position="46"/>
    </location>
</feature>
<reference evidence="3 4" key="1">
    <citation type="submission" date="2023-10" db="EMBL/GenBank/DDBJ databases">
        <title>Complete genome sequence of a Sphingomonadaceae bacterium.</title>
        <authorList>
            <person name="Yan C."/>
        </authorList>
    </citation>
    <scope>NUCLEOTIDE SEQUENCE [LARGE SCALE GENOMIC DNA]</scope>
    <source>
        <strain evidence="3 4">SCSIO 66989</strain>
    </source>
</reference>
<accession>A0AA97I0E4</accession>
<keyword evidence="1" id="KW-0802">TPR repeat</keyword>
<evidence type="ECO:0000313" key="4">
    <source>
        <dbReference type="Proteomes" id="UP001302429"/>
    </source>
</evidence>
<dbReference type="Gene3D" id="1.25.40.10">
    <property type="entry name" value="Tetratricopeptide repeat domain"/>
    <property type="match status" value="1"/>
</dbReference>
<dbReference type="Proteomes" id="UP001302429">
    <property type="component" value="Chromosome"/>
</dbReference>
<dbReference type="KEGG" id="acoa:RB602_10675"/>
<proteinExistence type="predicted"/>
<keyword evidence="2" id="KW-0812">Transmembrane</keyword>
<evidence type="ECO:0000256" key="2">
    <source>
        <dbReference type="SAM" id="Phobius"/>
    </source>
</evidence>
<protein>
    <submittedName>
        <fullName evidence="3">Tetratricopeptide repeat protein</fullName>
    </submittedName>
</protein>
<dbReference type="RefSeq" id="WP_317080556.1">
    <property type="nucleotide sequence ID" value="NZ_CP136594.1"/>
</dbReference>
<dbReference type="InterPro" id="IPR019734">
    <property type="entry name" value="TPR_rpt"/>
</dbReference>
<dbReference type="AlphaFoldDB" id="A0AA97I0E4"/>
<keyword evidence="4" id="KW-1185">Reference proteome</keyword>
<feature type="transmembrane region" description="Helical" evidence="2">
    <location>
        <begin position="6"/>
        <end position="22"/>
    </location>
</feature>
<dbReference type="InterPro" id="IPR011990">
    <property type="entry name" value="TPR-like_helical_dom_sf"/>
</dbReference>
<keyword evidence="2" id="KW-0472">Membrane</keyword>
<dbReference type="SUPFAM" id="SSF48452">
    <property type="entry name" value="TPR-like"/>
    <property type="match status" value="1"/>
</dbReference>
<dbReference type="PROSITE" id="PS50005">
    <property type="entry name" value="TPR"/>
    <property type="match status" value="1"/>
</dbReference>
<keyword evidence="2" id="KW-1133">Transmembrane helix</keyword>
<organism evidence="3 4">
    <name type="scientific">Alterisphingorhabdus coralli</name>
    <dbReference type="NCBI Taxonomy" id="3071408"/>
    <lineage>
        <taxon>Bacteria</taxon>
        <taxon>Pseudomonadati</taxon>
        <taxon>Pseudomonadota</taxon>
        <taxon>Alphaproteobacteria</taxon>
        <taxon>Sphingomonadales</taxon>
        <taxon>Sphingomonadaceae</taxon>
        <taxon>Alterisphingorhabdus (ex Yan et al. 2024)</taxon>
    </lineage>
</organism>
<evidence type="ECO:0000256" key="1">
    <source>
        <dbReference type="PROSITE-ProRule" id="PRU00339"/>
    </source>
</evidence>
<dbReference type="Pfam" id="PF13428">
    <property type="entry name" value="TPR_14"/>
    <property type="match status" value="1"/>
</dbReference>
<sequence>MAPLLFIGIIGLLALIAVYVIARPPMAGMQLLAAALFLGIAGYVWQGQPSLESATKAPREDVAEADEALIKTRSTMGERFGDAQQWLILADAQSRQGKFTAAATVLRNAVKEHPDNADLWLALANALVGHSDGLLTPASQFAYQRAADIAPDHPGPPFFMGLSLAQSGQLEEARVLWKELYDRSPEDAPWKADLETRLARLDSMIGGVPIAPDADDSRGDAETRSE</sequence>
<feature type="repeat" description="TPR" evidence="1">
    <location>
        <begin position="83"/>
        <end position="116"/>
    </location>
</feature>
<name>A0AA97I0E4_9SPHN</name>
<gene>
    <name evidence="3" type="ORF">RB602_10675</name>
</gene>
<dbReference type="EMBL" id="CP136594">
    <property type="protein sequence ID" value="WOE74313.1"/>
    <property type="molecule type" value="Genomic_DNA"/>
</dbReference>
<evidence type="ECO:0000313" key="3">
    <source>
        <dbReference type="EMBL" id="WOE74313.1"/>
    </source>
</evidence>